<dbReference type="InterPro" id="IPR000182">
    <property type="entry name" value="GNAT_dom"/>
</dbReference>
<dbReference type="GO" id="GO:0016747">
    <property type="term" value="F:acyltransferase activity, transferring groups other than amino-acyl groups"/>
    <property type="evidence" value="ECO:0007669"/>
    <property type="project" value="InterPro"/>
</dbReference>
<evidence type="ECO:0000313" key="4">
    <source>
        <dbReference type="EMBL" id="RRS01345.1"/>
    </source>
</evidence>
<keyword evidence="5" id="KW-1185">Reference proteome</keyword>
<keyword evidence="2" id="KW-0012">Acyltransferase</keyword>
<dbReference type="InterPro" id="IPR016181">
    <property type="entry name" value="Acyl_CoA_acyltransferase"/>
</dbReference>
<proteinExistence type="predicted"/>
<dbReference type="Gene3D" id="3.40.630.30">
    <property type="match status" value="1"/>
</dbReference>
<feature type="domain" description="N-acetyltransferase" evidence="3">
    <location>
        <begin position="15"/>
        <end position="155"/>
    </location>
</feature>
<dbReference type="AlphaFoldDB" id="A0A426V3B8"/>
<protein>
    <submittedName>
        <fullName evidence="4">N-acetyltransferase</fullName>
    </submittedName>
</protein>
<reference evidence="4 5" key="1">
    <citation type="submission" date="2018-12" db="EMBL/GenBank/DDBJ databases">
        <title>Glycomyces sp. YIM 121974 draft genome.</title>
        <authorList>
            <person name="Li Q."/>
        </authorList>
    </citation>
    <scope>NUCLEOTIDE SEQUENCE [LARGE SCALE GENOMIC DNA]</scope>
    <source>
        <strain evidence="4 5">YIM 121974</strain>
    </source>
</reference>
<dbReference type="SUPFAM" id="SSF55729">
    <property type="entry name" value="Acyl-CoA N-acyltransferases (Nat)"/>
    <property type="match status" value="1"/>
</dbReference>
<evidence type="ECO:0000256" key="2">
    <source>
        <dbReference type="ARBA" id="ARBA00023315"/>
    </source>
</evidence>
<name>A0A426V3B8_9ACTN</name>
<dbReference type="CDD" id="cd04301">
    <property type="entry name" value="NAT_SF"/>
    <property type="match status" value="1"/>
</dbReference>
<dbReference type="PANTHER" id="PTHR43877">
    <property type="entry name" value="AMINOALKYLPHOSPHONATE N-ACETYLTRANSFERASE-RELATED-RELATED"/>
    <property type="match status" value="1"/>
</dbReference>
<organism evidence="4 5">
    <name type="scientific">Glycomyces terrestris</name>
    <dbReference type="NCBI Taxonomy" id="2493553"/>
    <lineage>
        <taxon>Bacteria</taxon>
        <taxon>Bacillati</taxon>
        <taxon>Actinomycetota</taxon>
        <taxon>Actinomycetes</taxon>
        <taxon>Glycomycetales</taxon>
        <taxon>Glycomycetaceae</taxon>
        <taxon>Glycomyces</taxon>
    </lineage>
</organism>
<dbReference type="Pfam" id="PF13673">
    <property type="entry name" value="Acetyltransf_10"/>
    <property type="match status" value="1"/>
</dbReference>
<dbReference type="InterPro" id="IPR050832">
    <property type="entry name" value="Bact_Acetyltransf"/>
</dbReference>
<sequence>MTDPRLSPAGPADAGEILTLSRGAYVSEAQLYGDPFLPPLTETLAEVARAIEDEHVLKAVADRRIVATGRARQDGRTLHLGRIAVAPDMQGRGLGSRIIAALEALAAPGTEAFALFTGAKSEPNLRLYQRLGYRETHRTAGRPGVELVHLAKPAA</sequence>
<dbReference type="PROSITE" id="PS51186">
    <property type="entry name" value="GNAT"/>
    <property type="match status" value="1"/>
</dbReference>
<evidence type="ECO:0000256" key="1">
    <source>
        <dbReference type="ARBA" id="ARBA00022679"/>
    </source>
</evidence>
<dbReference type="OrthoDB" id="4322031at2"/>
<dbReference type="RefSeq" id="WP_125245823.1">
    <property type="nucleotide sequence ID" value="NZ_RSEB01000001.1"/>
</dbReference>
<dbReference type="EMBL" id="RSEB01000001">
    <property type="protein sequence ID" value="RRS01345.1"/>
    <property type="molecule type" value="Genomic_DNA"/>
</dbReference>
<evidence type="ECO:0000259" key="3">
    <source>
        <dbReference type="PROSITE" id="PS51186"/>
    </source>
</evidence>
<evidence type="ECO:0000313" key="5">
    <source>
        <dbReference type="Proteomes" id="UP000277256"/>
    </source>
</evidence>
<comment type="caution">
    <text evidence="4">The sequence shown here is derived from an EMBL/GenBank/DDBJ whole genome shotgun (WGS) entry which is preliminary data.</text>
</comment>
<dbReference type="Proteomes" id="UP000277256">
    <property type="component" value="Unassembled WGS sequence"/>
</dbReference>
<accession>A0A426V3B8</accession>
<gene>
    <name evidence="4" type="ORF">EIW28_00765</name>
</gene>
<keyword evidence="1 4" id="KW-0808">Transferase</keyword>